<dbReference type="EMBL" id="UINC01069541">
    <property type="protein sequence ID" value="SVC02999.1"/>
    <property type="molecule type" value="Genomic_DNA"/>
</dbReference>
<accession>A0A382IUM7</accession>
<reference evidence="1" key="1">
    <citation type="submission" date="2018-05" db="EMBL/GenBank/DDBJ databases">
        <authorList>
            <person name="Lanie J.A."/>
            <person name="Ng W.-L."/>
            <person name="Kazmierczak K.M."/>
            <person name="Andrzejewski T.M."/>
            <person name="Davidsen T.M."/>
            <person name="Wayne K.J."/>
            <person name="Tettelin H."/>
            <person name="Glass J.I."/>
            <person name="Rusch D."/>
            <person name="Podicherti R."/>
            <person name="Tsui H.-C.T."/>
            <person name="Winkler M.E."/>
        </authorList>
    </citation>
    <scope>NUCLEOTIDE SEQUENCE</scope>
</reference>
<organism evidence="1">
    <name type="scientific">marine metagenome</name>
    <dbReference type="NCBI Taxonomy" id="408172"/>
    <lineage>
        <taxon>unclassified sequences</taxon>
        <taxon>metagenomes</taxon>
        <taxon>ecological metagenomes</taxon>
    </lineage>
</organism>
<dbReference type="AlphaFoldDB" id="A0A382IUM7"/>
<gene>
    <name evidence="1" type="ORF">METZ01_LOCUS255853</name>
</gene>
<sequence length="164" mass="17164">MLRKLLIALVMTVFSSTTFADVASSGKFALEGFFAGTANFLDAGNGNLTVTYDGVMGLRAIDGTTFGDMSTWHCAGSLTAFGGKFDNEIGICKIQFADGDTAFMTYVGSGALGKPASGTGRFIGGTGKYEKISGELTFNRQSLKSAKDGYVQAHNVNSGTYSLN</sequence>
<proteinExistence type="predicted"/>
<name>A0A382IUM7_9ZZZZ</name>
<evidence type="ECO:0000313" key="1">
    <source>
        <dbReference type="EMBL" id="SVC02999.1"/>
    </source>
</evidence>
<protein>
    <submittedName>
        <fullName evidence="1">Uncharacterized protein</fullName>
    </submittedName>
</protein>